<name>A0A2M9H7E6_9BIFI</name>
<feature type="domain" description="Antitoxin SocA-like Panacea" evidence="1">
    <location>
        <begin position="25"/>
        <end position="116"/>
    </location>
</feature>
<sequence>MKSLDVANYFIANYGDKEELTNLKLNKLVYFAQALHLKRFGSPLFDDEIQAWDYGPVEPLVYRTFRTFGSARIFRASGDFQTSEQLASVAKDVMGSFGRLTAFDLVRRTHRKGSAWDSAYVAHENNAITNQMILDSKDWQTDGILSNTLAEGIERVNRSWPNALRMLENS</sequence>
<dbReference type="InterPro" id="IPR025272">
    <property type="entry name" value="SocA_Panacea"/>
</dbReference>
<keyword evidence="3" id="KW-1185">Reference proteome</keyword>
<comment type="caution">
    <text evidence="2">The sequence shown here is derived from an EMBL/GenBank/DDBJ whole genome shotgun (WGS) entry which is preliminary data.</text>
</comment>
<evidence type="ECO:0000313" key="2">
    <source>
        <dbReference type="EMBL" id="PJM72744.1"/>
    </source>
</evidence>
<reference evidence="2 3" key="1">
    <citation type="submission" date="2017-10" db="EMBL/GenBank/DDBJ databases">
        <title>Draft genome sequences of strains TRE 1, TRE 9, TRE H and TRI 7, isolated from tamarins, belonging to four potential novel Bifidobacterium species.</title>
        <authorList>
            <person name="Mattarelli P."/>
            <person name="Modesto M."/>
            <person name="Puglisi E."/>
            <person name="Morelli L."/>
            <person name="Spezio C."/>
            <person name="Bonetti A."/>
            <person name="Sandri C."/>
        </authorList>
    </citation>
    <scope>NUCLEOTIDE SEQUENCE [LARGE SCALE GENOMIC DNA]</scope>
    <source>
        <strain evidence="3">TRE1</strain>
    </source>
</reference>
<dbReference type="Proteomes" id="UP000229095">
    <property type="component" value="Unassembled WGS sequence"/>
</dbReference>
<dbReference type="RefSeq" id="WP_100511530.1">
    <property type="nucleotide sequence ID" value="NZ_PEBI01000004.1"/>
</dbReference>
<evidence type="ECO:0000313" key="3">
    <source>
        <dbReference type="Proteomes" id="UP000229095"/>
    </source>
</evidence>
<dbReference type="AlphaFoldDB" id="A0A2M9H7E6"/>
<organism evidence="2 3">
    <name type="scientific">Bifidobacterium primatium</name>
    <dbReference type="NCBI Taxonomy" id="2045438"/>
    <lineage>
        <taxon>Bacteria</taxon>
        <taxon>Bacillati</taxon>
        <taxon>Actinomycetota</taxon>
        <taxon>Actinomycetes</taxon>
        <taxon>Bifidobacteriales</taxon>
        <taxon>Bifidobacteriaceae</taxon>
        <taxon>Bifidobacterium</taxon>
    </lineage>
</organism>
<dbReference type="EMBL" id="PEBI01000004">
    <property type="protein sequence ID" value="PJM72744.1"/>
    <property type="molecule type" value="Genomic_DNA"/>
</dbReference>
<accession>A0A2M9H7E6</accession>
<protein>
    <recommendedName>
        <fullName evidence="1">Antitoxin SocA-like Panacea domain-containing protein</fullName>
    </recommendedName>
</protein>
<evidence type="ECO:0000259" key="1">
    <source>
        <dbReference type="Pfam" id="PF13274"/>
    </source>
</evidence>
<dbReference type="OrthoDB" id="9799173at2"/>
<gene>
    <name evidence="2" type="ORF">CS006_09295</name>
</gene>
<proteinExistence type="predicted"/>
<dbReference type="Pfam" id="PF13274">
    <property type="entry name" value="SocA_Panacea"/>
    <property type="match status" value="1"/>
</dbReference>